<dbReference type="EMBL" id="GBEZ01021228">
    <property type="protein sequence ID" value="JAC65507.1"/>
    <property type="molecule type" value="Transcribed_RNA"/>
</dbReference>
<feature type="region of interest" description="Disordered" evidence="1">
    <location>
        <begin position="1"/>
        <end position="23"/>
    </location>
</feature>
<evidence type="ECO:0000256" key="1">
    <source>
        <dbReference type="SAM" id="MobiDB-lite"/>
    </source>
</evidence>
<feature type="region of interest" description="Disordered" evidence="1">
    <location>
        <begin position="98"/>
        <end position="147"/>
    </location>
</feature>
<dbReference type="AlphaFoldDB" id="A0A061QXV1"/>
<organism evidence="2">
    <name type="scientific">Tetraselmis sp. GSL018</name>
    <dbReference type="NCBI Taxonomy" id="582737"/>
    <lineage>
        <taxon>Eukaryota</taxon>
        <taxon>Viridiplantae</taxon>
        <taxon>Chlorophyta</taxon>
        <taxon>core chlorophytes</taxon>
        <taxon>Chlorodendrophyceae</taxon>
        <taxon>Chlorodendrales</taxon>
        <taxon>Chlorodendraceae</taxon>
        <taxon>Tetraselmis</taxon>
    </lineage>
</organism>
<feature type="compositionally biased region" description="Basic and acidic residues" evidence="1">
    <location>
        <begin position="99"/>
        <end position="120"/>
    </location>
</feature>
<name>A0A061QXV1_9CHLO</name>
<accession>A0A061QXV1</accession>
<feature type="non-terminal residue" evidence="2">
    <location>
        <position position="1"/>
    </location>
</feature>
<reference evidence="2" key="1">
    <citation type="submission" date="2014-05" db="EMBL/GenBank/DDBJ databases">
        <title>The transcriptome of the halophilic microalga Tetraselmis sp. GSL018 isolated from the Great Salt Lake, Utah.</title>
        <authorList>
            <person name="Jinkerson R.E."/>
            <person name="D'Adamo S."/>
            <person name="Posewitz M.C."/>
        </authorList>
    </citation>
    <scope>NUCLEOTIDE SEQUENCE</scope>
    <source>
        <strain evidence="2">GSL018</strain>
    </source>
</reference>
<evidence type="ECO:0000313" key="2">
    <source>
        <dbReference type="EMBL" id="JAC65507.1"/>
    </source>
</evidence>
<sequence length="147" mass="15168">KKGHRGTEIAGSNAAGAGGGGARRCLSAHKRRRACGRLLAGPGGGEIGTEHFALARGFSAPCSGLERLLPGSSCGSLPAQKTGFGAELAGVHWHWPRARLAESDRQQKGRTAKGQEDEGRTGGGSIFGKSESLDPSVEIRAQRIQVG</sequence>
<proteinExistence type="predicted"/>
<gene>
    <name evidence="2" type="ORF">TSPGSL018_15897</name>
</gene>
<protein>
    <submittedName>
        <fullName evidence="2">Uncharacterized protein</fullName>
    </submittedName>
</protein>